<sequence length="87" mass="9302">MRPGEEAAEGELRDTSRLLRDGSEEALKLTGSTDDFSGSSPPSCRDCPALWGLSGERDPGKAAGTWLHIAESSLRPLGQCWPEDSSL</sequence>
<organism evidence="2">
    <name type="scientific">Anguilla anguilla</name>
    <name type="common">European freshwater eel</name>
    <name type="synonym">Muraena anguilla</name>
    <dbReference type="NCBI Taxonomy" id="7936"/>
    <lineage>
        <taxon>Eukaryota</taxon>
        <taxon>Metazoa</taxon>
        <taxon>Chordata</taxon>
        <taxon>Craniata</taxon>
        <taxon>Vertebrata</taxon>
        <taxon>Euteleostomi</taxon>
        <taxon>Actinopterygii</taxon>
        <taxon>Neopterygii</taxon>
        <taxon>Teleostei</taxon>
        <taxon>Anguilliformes</taxon>
        <taxon>Anguillidae</taxon>
        <taxon>Anguilla</taxon>
    </lineage>
</organism>
<evidence type="ECO:0000256" key="1">
    <source>
        <dbReference type="SAM" id="MobiDB-lite"/>
    </source>
</evidence>
<accession>A0A0E9SYL1</accession>
<name>A0A0E9SYL1_ANGAN</name>
<feature type="region of interest" description="Disordered" evidence="1">
    <location>
        <begin position="1"/>
        <end position="20"/>
    </location>
</feature>
<proteinExistence type="predicted"/>
<reference evidence="2" key="2">
    <citation type="journal article" date="2015" name="Fish Shellfish Immunol.">
        <title>Early steps in the European eel (Anguilla anguilla)-Vibrio vulnificus interaction in the gills: Role of the RtxA13 toxin.</title>
        <authorList>
            <person name="Callol A."/>
            <person name="Pajuelo D."/>
            <person name="Ebbesson L."/>
            <person name="Teles M."/>
            <person name="MacKenzie S."/>
            <person name="Amaro C."/>
        </authorList>
    </citation>
    <scope>NUCLEOTIDE SEQUENCE</scope>
</reference>
<evidence type="ECO:0000313" key="2">
    <source>
        <dbReference type="EMBL" id="JAH45628.1"/>
    </source>
</evidence>
<dbReference type="EMBL" id="GBXM01062949">
    <property type="protein sequence ID" value="JAH45628.1"/>
    <property type="molecule type" value="Transcribed_RNA"/>
</dbReference>
<dbReference type="AlphaFoldDB" id="A0A0E9SYL1"/>
<feature type="compositionally biased region" description="Basic and acidic residues" evidence="1">
    <location>
        <begin position="10"/>
        <end position="20"/>
    </location>
</feature>
<protein>
    <submittedName>
        <fullName evidence="2">Uncharacterized protein</fullName>
    </submittedName>
</protein>
<reference evidence="2" key="1">
    <citation type="submission" date="2014-11" db="EMBL/GenBank/DDBJ databases">
        <authorList>
            <person name="Amaro Gonzalez C."/>
        </authorList>
    </citation>
    <scope>NUCLEOTIDE SEQUENCE</scope>
</reference>